<comment type="caution">
    <text evidence="3">The sequence shown here is derived from an EMBL/GenBank/DDBJ whole genome shotgun (WGS) entry which is preliminary data.</text>
</comment>
<dbReference type="AlphaFoldDB" id="A0A399RL59"/>
<dbReference type="InterPro" id="IPR029058">
    <property type="entry name" value="AB_hydrolase_fold"/>
</dbReference>
<evidence type="ECO:0000256" key="2">
    <source>
        <dbReference type="SAM" id="SignalP"/>
    </source>
</evidence>
<evidence type="ECO:0000256" key="1">
    <source>
        <dbReference type="SAM" id="MobiDB-lite"/>
    </source>
</evidence>
<protein>
    <submittedName>
        <fullName evidence="3">DUF3089 domain-containing protein</fullName>
    </submittedName>
</protein>
<dbReference type="PROSITE" id="PS51257">
    <property type="entry name" value="PROKAR_LIPOPROTEIN"/>
    <property type="match status" value="1"/>
</dbReference>
<feature type="region of interest" description="Disordered" evidence="1">
    <location>
        <begin position="27"/>
        <end position="49"/>
    </location>
</feature>
<keyword evidence="2" id="KW-0732">Signal</keyword>
<dbReference type="SUPFAM" id="SSF53474">
    <property type="entry name" value="alpha/beta-Hydrolases"/>
    <property type="match status" value="1"/>
</dbReference>
<name>A0A399RL59_9PROT</name>
<accession>A0A399RL59</accession>
<gene>
    <name evidence="3" type="ORF">D1222_02660</name>
</gene>
<feature type="chain" id="PRO_5017277271" evidence="2">
    <location>
        <begin position="20"/>
        <end position="408"/>
    </location>
</feature>
<dbReference type="Gene3D" id="3.40.50.1820">
    <property type="entry name" value="alpha/beta hydrolase"/>
    <property type="match status" value="1"/>
</dbReference>
<proteinExistence type="predicted"/>
<evidence type="ECO:0000313" key="4">
    <source>
        <dbReference type="Proteomes" id="UP000265845"/>
    </source>
</evidence>
<dbReference type="Pfam" id="PF11288">
    <property type="entry name" value="DUF3089"/>
    <property type="match status" value="1"/>
</dbReference>
<dbReference type="OrthoDB" id="9794645at2"/>
<organism evidence="3 4">
    <name type="scientific">Henriciella algicola</name>
    <dbReference type="NCBI Taxonomy" id="1608422"/>
    <lineage>
        <taxon>Bacteria</taxon>
        <taxon>Pseudomonadati</taxon>
        <taxon>Pseudomonadota</taxon>
        <taxon>Alphaproteobacteria</taxon>
        <taxon>Hyphomonadales</taxon>
        <taxon>Hyphomonadaceae</taxon>
        <taxon>Henriciella</taxon>
    </lineage>
</organism>
<dbReference type="InterPro" id="IPR021440">
    <property type="entry name" value="DUF3089"/>
</dbReference>
<sequence length="408" mass="42801">MRIQTSVFAVLGLALAACGGAEESASPGAAAAEEAQPVESEGDAGAEAAQTADADYGDMANWLCHPGKDGDACSGDLNYTRVSADGTLEQVDFERANNPPIDCFYVYPTISFDATPNSDLKAGPEEERVAALQLGAFGETCRLFAPVYRQVTLTHLQSLMGGAEFSADPELGFNDVVDAWNTYLETENDERGVILVGHSQGARMVERLMRETITGSDSEDLIVSAMPIGYTMYADADTGDVGAFPVCETSGQTGCVIGYVSFRSDSPPPADSRFGDTSADGQRAICVNPAELSGDEGGLDARLSRTGFFGIENASFVEGERVATAYAALPGMLSAECVETDGHTYLAVEVTGDPSDPRADDILGDVVVGNDVLRDWGLHLIDINVAMGNLVSIAEAQAAAWATADAED</sequence>
<dbReference type="EMBL" id="QWGA01000003">
    <property type="protein sequence ID" value="RIJ31183.1"/>
    <property type="molecule type" value="Genomic_DNA"/>
</dbReference>
<dbReference type="RefSeq" id="WP_119452684.1">
    <property type="nucleotide sequence ID" value="NZ_QWGA01000003.1"/>
</dbReference>
<feature type="signal peptide" evidence="2">
    <location>
        <begin position="1"/>
        <end position="19"/>
    </location>
</feature>
<dbReference type="Proteomes" id="UP000265845">
    <property type="component" value="Unassembled WGS sequence"/>
</dbReference>
<evidence type="ECO:0000313" key="3">
    <source>
        <dbReference type="EMBL" id="RIJ31183.1"/>
    </source>
</evidence>
<keyword evidence="4" id="KW-1185">Reference proteome</keyword>
<reference evidence="3 4" key="1">
    <citation type="submission" date="2018-08" db="EMBL/GenBank/DDBJ databases">
        <title>Henriciella mobilis sp. nov., isolated from seawater.</title>
        <authorList>
            <person name="Cheng H."/>
            <person name="Wu Y.-H."/>
            <person name="Xu X.-W."/>
            <person name="Guo L.-L."/>
        </authorList>
    </citation>
    <scope>NUCLEOTIDE SEQUENCE [LARGE SCALE GENOMIC DNA]</scope>
    <source>
        <strain evidence="3 4">CCUG67844</strain>
    </source>
</reference>